<proteinExistence type="predicted"/>
<feature type="compositionally biased region" description="Low complexity" evidence="1">
    <location>
        <begin position="229"/>
        <end position="241"/>
    </location>
</feature>
<evidence type="ECO:0000256" key="2">
    <source>
        <dbReference type="SAM" id="SignalP"/>
    </source>
</evidence>
<dbReference type="KEGG" id="wfu:AXE80_02750"/>
<dbReference type="STRING" id="1790137.AXE80_02750"/>
<organism evidence="3 4">
    <name type="scientific">Wenyingzhuangia fucanilytica</name>
    <dbReference type="NCBI Taxonomy" id="1790137"/>
    <lineage>
        <taxon>Bacteria</taxon>
        <taxon>Pseudomonadati</taxon>
        <taxon>Bacteroidota</taxon>
        <taxon>Flavobacteriia</taxon>
        <taxon>Flavobacteriales</taxon>
        <taxon>Flavobacteriaceae</taxon>
        <taxon>Wenyingzhuangia</taxon>
    </lineage>
</organism>
<dbReference type="OrthoDB" id="750023at2"/>
<feature type="compositionally biased region" description="Basic and acidic residues" evidence="1">
    <location>
        <begin position="247"/>
        <end position="257"/>
    </location>
</feature>
<gene>
    <name evidence="3" type="ORF">AXE80_02750</name>
</gene>
<dbReference type="EMBL" id="CP014224">
    <property type="protein sequence ID" value="ANW95269.1"/>
    <property type="molecule type" value="Genomic_DNA"/>
</dbReference>
<dbReference type="AlphaFoldDB" id="A0A1B1Y3G0"/>
<feature type="signal peptide" evidence="2">
    <location>
        <begin position="1"/>
        <end position="20"/>
    </location>
</feature>
<keyword evidence="4" id="KW-1185">Reference proteome</keyword>
<feature type="compositionally biased region" description="Basic and acidic residues" evidence="1">
    <location>
        <begin position="207"/>
        <end position="228"/>
    </location>
</feature>
<keyword evidence="2" id="KW-0732">Signal</keyword>
<feature type="compositionally biased region" description="Basic residues" evidence="1">
    <location>
        <begin position="184"/>
        <end position="194"/>
    </location>
</feature>
<evidence type="ECO:0000313" key="4">
    <source>
        <dbReference type="Proteomes" id="UP000092967"/>
    </source>
</evidence>
<evidence type="ECO:0000313" key="3">
    <source>
        <dbReference type="EMBL" id="ANW95269.1"/>
    </source>
</evidence>
<feature type="region of interest" description="Disordered" evidence="1">
    <location>
        <begin position="180"/>
        <end position="257"/>
    </location>
</feature>
<dbReference type="Proteomes" id="UP000092967">
    <property type="component" value="Chromosome"/>
</dbReference>
<sequence>MKTLYLFLSGCLLLSLTANATNTDYKSTSQKPFIFIENGVEYAVFSNGEFDFNIIRQPTSGVSINTRNINISFNSGYHYEPYIKKDRYGAIVQIERTPIYYNHYGKVTRIGNVNINYNYQGWVSNIGNLNIYYTSYGAVHNRRGYVNRYNINYRPCYQSYQRPVVRRTIVYNKPYRNNTVVKRSYGHSTKKQPNRKYSNQRGYSQNKQRENNSKELKKQDRNKKESYRENSNSYRRTSNNTKYVKASNDDAKKNKKR</sequence>
<feature type="chain" id="PRO_5008532375" evidence="2">
    <location>
        <begin position="21"/>
        <end position="257"/>
    </location>
</feature>
<accession>A0A1B1Y3G0</accession>
<feature type="compositionally biased region" description="Polar residues" evidence="1">
    <location>
        <begin position="195"/>
        <end position="206"/>
    </location>
</feature>
<evidence type="ECO:0000256" key="1">
    <source>
        <dbReference type="SAM" id="MobiDB-lite"/>
    </source>
</evidence>
<protein>
    <submittedName>
        <fullName evidence="3">Uncharacterized protein</fullName>
    </submittedName>
</protein>
<name>A0A1B1Y3G0_9FLAO</name>
<reference evidence="3 4" key="1">
    <citation type="submission" date="2016-02" db="EMBL/GenBank/DDBJ databases">
        <authorList>
            <person name="Wen L."/>
            <person name="He K."/>
            <person name="Yang H."/>
        </authorList>
    </citation>
    <scope>NUCLEOTIDE SEQUENCE [LARGE SCALE GENOMIC DNA]</scope>
    <source>
        <strain evidence="3 4">CZ1127</strain>
    </source>
</reference>
<dbReference type="RefSeq" id="WP_068824372.1">
    <property type="nucleotide sequence ID" value="NZ_CP014224.1"/>
</dbReference>